<dbReference type="AlphaFoldDB" id="A0A8J4H5C2"/>
<dbReference type="Gene3D" id="1.10.3210.10">
    <property type="entry name" value="Hypothetical protein af1432"/>
    <property type="match status" value="1"/>
</dbReference>
<dbReference type="EMBL" id="BOVK01000036">
    <property type="protein sequence ID" value="GIQ69822.1"/>
    <property type="molecule type" value="Genomic_DNA"/>
</dbReference>
<protein>
    <recommendedName>
        <fullName evidence="5">HD-GYP domain-containing protein</fullName>
    </recommendedName>
</protein>
<accession>A0A8J4H5C2</accession>
<sequence>MLTVTEKRETSTIQALLSDRARSYMTKLKRKSACTYKHSIRLAKLADKFASVLGLSDKERIQLIQGCYLHDIGKLSTPISILNQERALNDHEWNSMKKHPVQGARIAMTFAEEVDNRVLETILFHHERWDGRGYPDGLSGENIPYFARICAVLDAFDSMVSDRCYRKGLSASHAIVELKRNSGTQFDPHVVRCFIQYCI</sequence>
<dbReference type="InterPro" id="IPR006675">
    <property type="entry name" value="HDIG_dom"/>
</dbReference>
<dbReference type="Pfam" id="PF13487">
    <property type="entry name" value="HD_5"/>
    <property type="match status" value="1"/>
</dbReference>
<reference evidence="3" key="1">
    <citation type="submission" date="2021-04" db="EMBL/GenBank/DDBJ databases">
        <title>Draft genome sequence of Xylanibacillus composti strain K13.</title>
        <authorList>
            <person name="Uke A."/>
            <person name="Chhe C."/>
            <person name="Baramee S."/>
            <person name="Kosugi A."/>
        </authorList>
    </citation>
    <scope>NUCLEOTIDE SEQUENCE</scope>
    <source>
        <strain evidence="3">K13</strain>
    </source>
</reference>
<evidence type="ECO:0000313" key="4">
    <source>
        <dbReference type="Proteomes" id="UP000677918"/>
    </source>
</evidence>
<dbReference type="PROSITE" id="PS51832">
    <property type="entry name" value="HD_GYP"/>
    <property type="match status" value="1"/>
</dbReference>
<dbReference type="PANTHER" id="PTHR43155">
    <property type="entry name" value="CYCLIC DI-GMP PHOSPHODIESTERASE PA4108-RELATED"/>
    <property type="match status" value="1"/>
</dbReference>
<dbReference type="RefSeq" id="WP_213412612.1">
    <property type="nucleotide sequence ID" value="NZ_BOVK01000036.1"/>
</dbReference>
<dbReference type="SMART" id="SM00471">
    <property type="entry name" value="HDc"/>
    <property type="match status" value="1"/>
</dbReference>
<evidence type="ECO:0008006" key="5">
    <source>
        <dbReference type="Google" id="ProtNLM"/>
    </source>
</evidence>
<name>A0A8J4H5C2_9BACL</name>
<dbReference type="NCBIfam" id="TIGR00277">
    <property type="entry name" value="HDIG"/>
    <property type="match status" value="1"/>
</dbReference>
<evidence type="ECO:0000259" key="2">
    <source>
        <dbReference type="PROSITE" id="PS51832"/>
    </source>
</evidence>
<dbReference type="InterPro" id="IPR006674">
    <property type="entry name" value="HD_domain"/>
</dbReference>
<organism evidence="3 4">
    <name type="scientific">Xylanibacillus composti</name>
    <dbReference type="NCBI Taxonomy" id="1572762"/>
    <lineage>
        <taxon>Bacteria</taxon>
        <taxon>Bacillati</taxon>
        <taxon>Bacillota</taxon>
        <taxon>Bacilli</taxon>
        <taxon>Bacillales</taxon>
        <taxon>Paenibacillaceae</taxon>
        <taxon>Xylanibacillus</taxon>
    </lineage>
</organism>
<feature type="domain" description="HD" evidence="1">
    <location>
        <begin position="35"/>
        <end position="159"/>
    </location>
</feature>
<dbReference type="PANTHER" id="PTHR43155:SF2">
    <property type="entry name" value="CYCLIC DI-GMP PHOSPHODIESTERASE PA4108"/>
    <property type="match status" value="1"/>
</dbReference>
<dbReference type="InterPro" id="IPR037522">
    <property type="entry name" value="HD_GYP_dom"/>
</dbReference>
<feature type="domain" description="HD-GYP" evidence="2">
    <location>
        <begin position="13"/>
        <end position="199"/>
    </location>
</feature>
<dbReference type="InterPro" id="IPR003607">
    <property type="entry name" value="HD/PDEase_dom"/>
</dbReference>
<comment type="caution">
    <text evidence="3">The sequence shown here is derived from an EMBL/GenBank/DDBJ whole genome shotgun (WGS) entry which is preliminary data.</text>
</comment>
<proteinExistence type="predicted"/>
<gene>
    <name evidence="3" type="ORF">XYCOK13_26460</name>
</gene>
<dbReference type="Proteomes" id="UP000677918">
    <property type="component" value="Unassembled WGS sequence"/>
</dbReference>
<evidence type="ECO:0000259" key="1">
    <source>
        <dbReference type="PROSITE" id="PS51831"/>
    </source>
</evidence>
<keyword evidence="4" id="KW-1185">Reference proteome</keyword>
<dbReference type="CDD" id="cd00077">
    <property type="entry name" value="HDc"/>
    <property type="match status" value="1"/>
</dbReference>
<evidence type="ECO:0000313" key="3">
    <source>
        <dbReference type="EMBL" id="GIQ69822.1"/>
    </source>
</evidence>
<dbReference type="PROSITE" id="PS51831">
    <property type="entry name" value="HD"/>
    <property type="match status" value="1"/>
</dbReference>
<dbReference type="SUPFAM" id="SSF109604">
    <property type="entry name" value="HD-domain/PDEase-like"/>
    <property type="match status" value="1"/>
</dbReference>